<evidence type="ECO:0000256" key="1">
    <source>
        <dbReference type="SAM" id="Phobius"/>
    </source>
</evidence>
<keyword evidence="1" id="KW-0812">Transmembrane</keyword>
<feature type="transmembrane region" description="Helical" evidence="1">
    <location>
        <begin position="153"/>
        <end position="171"/>
    </location>
</feature>
<evidence type="ECO:0000313" key="2">
    <source>
        <dbReference type="EMBL" id="MBV6320849.1"/>
    </source>
</evidence>
<comment type="caution">
    <text evidence="2">The sequence shown here is derived from an EMBL/GenBank/DDBJ whole genome shotgun (WGS) entry which is preliminary data.</text>
</comment>
<organism evidence="2 4">
    <name type="scientific">Duganella violaceipulchra</name>
    <dbReference type="NCBI Taxonomy" id="2849652"/>
    <lineage>
        <taxon>Bacteria</taxon>
        <taxon>Pseudomonadati</taxon>
        <taxon>Pseudomonadota</taxon>
        <taxon>Betaproteobacteria</taxon>
        <taxon>Burkholderiales</taxon>
        <taxon>Oxalobacteraceae</taxon>
        <taxon>Telluria group</taxon>
        <taxon>Duganella</taxon>
    </lineage>
</organism>
<dbReference type="EMBL" id="JALJZU010000004">
    <property type="protein sequence ID" value="MCP2008440.1"/>
    <property type="molecule type" value="Genomic_DNA"/>
</dbReference>
<dbReference type="AlphaFoldDB" id="A0AA41H5V4"/>
<protein>
    <submittedName>
        <fullName evidence="2">DUF2812 domain-containing protein</fullName>
    </submittedName>
</protein>
<name>A0AA41H5V4_9BURK</name>
<reference evidence="2" key="1">
    <citation type="submission" date="2021-07" db="EMBL/GenBank/DDBJ databases">
        <title>Characterization of violacein-producing bacteria and related species.</title>
        <authorList>
            <person name="Wilson H.S."/>
            <person name="De Leon M.E."/>
        </authorList>
    </citation>
    <scope>NUCLEOTIDE SEQUENCE</scope>
    <source>
        <strain evidence="2">HSC-15S17</strain>
    </source>
</reference>
<keyword evidence="1" id="KW-0472">Membrane</keyword>
<dbReference type="Pfam" id="PF11193">
    <property type="entry name" value="DUF2812"/>
    <property type="match status" value="1"/>
</dbReference>
<dbReference type="Proteomes" id="UP001162889">
    <property type="component" value="Unassembled WGS sequence"/>
</dbReference>
<keyword evidence="5" id="KW-1185">Reference proteome</keyword>
<feature type="transmembrane region" description="Helical" evidence="1">
    <location>
        <begin position="116"/>
        <end position="133"/>
    </location>
</feature>
<proteinExistence type="predicted"/>
<gene>
    <name evidence="2" type="ORF">KVP70_07870</name>
    <name evidence="3" type="ORF">L1274_002148</name>
</gene>
<evidence type="ECO:0000313" key="3">
    <source>
        <dbReference type="EMBL" id="MCP2008440.1"/>
    </source>
</evidence>
<evidence type="ECO:0000313" key="4">
    <source>
        <dbReference type="Proteomes" id="UP001155901"/>
    </source>
</evidence>
<evidence type="ECO:0000313" key="5">
    <source>
        <dbReference type="Proteomes" id="UP001162889"/>
    </source>
</evidence>
<dbReference type="EMBL" id="JAHTGR010000003">
    <property type="protein sequence ID" value="MBV6320849.1"/>
    <property type="molecule type" value="Genomic_DNA"/>
</dbReference>
<keyword evidence="1" id="KW-1133">Transmembrane helix</keyword>
<dbReference type="RefSeq" id="WP_217941571.1">
    <property type="nucleotide sequence ID" value="NZ_JAHTGR010000003.1"/>
</dbReference>
<dbReference type="Proteomes" id="UP001155901">
    <property type="component" value="Unassembled WGS sequence"/>
</dbReference>
<accession>A0AA41H5V4</accession>
<reference evidence="3" key="2">
    <citation type="submission" date="2022-03" db="EMBL/GenBank/DDBJ databases">
        <title>Genome Encyclopedia of Bacteria and Archaea VI: Functional Genomics of Type Strains.</title>
        <authorList>
            <person name="Whitman W."/>
        </authorList>
    </citation>
    <scope>NUCLEOTIDE SEQUENCE</scope>
    <source>
        <strain evidence="3">HSC-15S17</strain>
    </source>
</reference>
<sequence>MENGTVVRKYKFWWAWKDDKHEQWLQSMASQGMHLRDANVIGMHSFVRGAPADVAYRWDMGTQRRDPHYRQLFQDAGWEHVTSIGVWHCWRKTCKAGVAPEIYTDNTGRIRRYRKVLIVMCLGALAQLPPILISSGHWPELLGGPAHLTGIPAATRWLNVALLLLLLYGVARLGKRIRDLKQA</sequence>
<dbReference type="InterPro" id="IPR021359">
    <property type="entry name" value="DUF2812"/>
</dbReference>